<feature type="non-terminal residue" evidence="1">
    <location>
        <position position="1"/>
    </location>
</feature>
<accession>A0A0V1KCF1</accession>
<reference evidence="1 2" key="1">
    <citation type="submission" date="2015-05" db="EMBL/GenBank/DDBJ databases">
        <title>Evolution of Trichinella species and genotypes.</title>
        <authorList>
            <person name="Korhonen P.K."/>
            <person name="Edoardo P."/>
            <person name="Giuseppe L.R."/>
            <person name="Gasser R.B."/>
        </authorList>
    </citation>
    <scope>NUCLEOTIDE SEQUENCE [LARGE SCALE GENOMIC DNA]</scope>
    <source>
        <strain evidence="1">ISS10</strain>
    </source>
</reference>
<protein>
    <submittedName>
        <fullName evidence="1">Uncharacterized protein</fullName>
    </submittedName>
</protein>
<sequence>LPCGCWEPNSGPLEEQQLLLTTELSLGVVIN</sequence>
<keyword evidence="2" id="KW-1185">Reference proteome</keyword>
<comment type="caution">
    <text evidence="1">The sequence shown here is derived from an EMBL/GenBank/DDBJ whole genome shotgun (WGS) entry which is preliminary data.</text>
</comment>
<organism evidence="1 2">
    <name type="scientific">Trichinella nativa</name>
    <dbReference type="NCBI Taxonomy" id="6335"/>
    <lineage>
        <taxon>Eukaryota</taxon>
        <taxon>Metazoa</taxon>
        <taxon>Ecdysozoa</taxon>
        <taxon>Nematoda</taxon>
        <taxon>Enoplea</taxon>
        <taxon>Dorylaimia</taxon>
        <taxon>Trichinellida</taxon>
        <taxon>Trichinellidae</taxon>
        <taxon>Trichinella</taxon>
    </lineage>
</organism>
<dbReference type="AlphaFoldDB" id="A0A0V1KCF1"/>
<name>A0A0V1KCF1_9BILA</name>
<evidence type="ECO:0000313" key="1">
    <source>
        <dbReference type="EMBL" id="KRZ44840.1"/>
    </source>
</evidence>
<proteinExistence type="predicted"/>
<evidence type="ECO:0000313" key="2">
    <source>
        <dbReference type="Proteomes" id="UP000054721"/>
    </source>
</evidence>
<dbReference type="Proteomes" id="UP000054721">
    <property type="component" value="Unassembled WGS sequence"/>
</dbReference>
<dbReference type="EMBL" id="JYDW01003507">
    <property type="protein sequence ID" value="KRZ44840.1"/>
    <property type="molecule type" value="Genomic_DNA"/>
</dbReference>
<gene>
    <name evidence="1" type="ORF">T02_3001</name>
</gene>